<dbReference type="InterPro" id="IPR052523">
    <property type="entry name" value="Trichothecene_AcTrans"/>
</dbReference>
<gene>
    <name evidence="2" type="ORF">V1Y59_22490</name>
</gene>
<feature type="domain" description="N-acetyltransferase" evidence="1">
    <location>
        <begin position="3"/>
        <end position="189"/>
    </location>
</feature>
<dbReference type="InterPro" id="IPR000182">
    <property type="entry name" value="GNAT_dom"/>
</dbReference>
<dbReference type="RefSeq" id="WP_330507269.1">
    <property type="nucleotide sequence ID" value="NZ_JAZDUE010000026.1"/>
</dbReference>
<reference evidence="2 3" key="1">
    <citation type="submission" date="2024-01" db="EMBL/GenBank/DDBJ databases">
        <title>Draft genome sequence of Gordonia sp. PKS22-38.</title>
        <authorList>
            <person name="Suphannarot A."/>
            <person name="Mingma R."/>
        </authorList>
    </citation>
    <scope>NUCLEOTIDE SEQUENCE [LARGE SCALE GENOMIC DNA]</scope>
    <source>
        <strain evidence="2 3">PKS22-38</strain>
    </source>
</reference>
<evidence type="ECO:0000313" key="3">
    <source>
        <dbReference type="Proteomes" id="UP001335729"/>
    </source>
</evidence>
<proteinExistence type="predicted"/>
<comment type="caution">
    <text evidence="2">The sequence shown here is derived from an EMBL/GenBank/DDBJ whole genome shotgun (WGS) entry which is preliminary data.</text>
</comment>
<evidence type="ECO:0000259" key="1">
    <source>
        <dbReference type="PROSITE" id="PS51186"/>
    </source>
</evidence>
<dbReference type="Proteomes" id="UP001335729">
    <property type="component" value="Unassembled WGS sequence"/>
</dbReference>
<keyword evidence="3" id="KW-1185">Reference proteome</keyword>
<organism evidence="2 3">
    <name type="scientific">Gordonia prachuapensis</name>
    <dbReference type="NCBI Taxonomy" id="3115651"/>
    <lineage>
        <taxon>Bacteria</taxon>
        <taxon>Bacillati</taxon>
        <taxon>Actinomycetota</taxon>
        <taxon>Actinomycetes</taxon>
        <taxon>Mycobacteriales</taxon>
        <taxon>Gordoniaceae</taxon>
        <taxon>Gordonia</taxon>
    </lineage>
</organism>
<dbReference type="Pfam" id="PF00583">
    <property type="entry name" value="Acetyltransf_1"/>
    <property type="match status" value="1"/>
</dbReference>
<sequence>MAPTITVTSSHDRDLVAAVLAQAFAEDPVTVWLQPDTRHHKLIFGTLLRWVHGDSSSVDVAMRDGVAVGAAVWDPPGHKISAASQIGSMVGFARALRGRMPLGQMLEQEFTKHRPKEPHWYLGQVGAPVRGMGVGTALLEAGLERVDAPAYLESSNEANIPLYERFGFTVTGEITLPRGGPTVWPMYRQG</sequence>
<dbReference type="InterPro" id="IPR016181">
    <property type="entry name" value="Acyl_CoA_acyltransferase"/>
</dbReference>
<name>A0ABU7N1F1_9ACTN</name>
<dbReference type="PANTHER" id="PTHR42791:SF1">
    <property type="entry name" value="N-ACETYLTRANSFERASE DOMAIN-CONTAINING PROTEIN"/>
    <property type="match status" value="1"/>
</dbReference>
<dbReference type="PROSITE" id="PS51186">
    <property type="entry name" value="GNAT"/>
    <property type="match status" value="1"/>
</dbReference>
<evidence type="ECO:0000313" key="2">
    <source>
        <dbReference type="EMBL" id="MEE4025869.1"/>
    </source>
</evidence>
<dbReference type="EMBL" id="JAZDUE010000026">
    <property type="protein sequence ID" value="MEE4025869.1"/>
    <property type="molecule type" value="Genomic_DNA"/>
</dbReference>
<accession>A0ABU7N1F1</accession>
<dbReference type="PANTHER" id="PTHR42791">
    <property type="entry name" value="GNAT FAMILY ACETYLTRANSFERASE"/>
    <property type="match status" value="1"/>
</dbReference>
<dbReference type="SUPFAM" id="SSF55729">
    <property type="entry name" value="Acyl-CoA N-acyltransferases (Nat)"/>
    <property type="match status" value="1"/>
</dbReference>
<protein>
    <submittedName>
        <fullName evidence="2">GNAT family N-acetyltransferase</fullName>
    </submittedName>
</protein>
<dbReference type="Gene3D" id="3.40.630.30">
    <property type="match status" value="1"/>
</dbReference>